<keyword evidence="3" id="KW-1185">Reference proteome</keyword>
<comment type="caution">
    <text evidence="2">The sequence shown here is derived from an EMBL/GenBank/DDBJ whole genome shotgun (WGS) entry which is preliminary data.</text>
</comment>
<dbReference type="RefSeq" id="WP_190702301.1">
    <property type="nucleotide sequence ID" value="NZ_JAMPKX010000004.1"/>
</dbReference>
<feature type="transmembrane region" description="Helical" evidence="1">
    <location>
        <begin position="21"/>
        <end position="46"/>
    </location>
</feature>
<sequence>MTNPTDPTPQNEILEIIKGMLLLLGCHAIAGALIFLLGLLVAVIGVGDYAFVIPWFVGAAGFLFWQLLYVIPLVITLRRRGHPDMAKGVIIAATLTALVNGACFVSMYGFV</sequence>
<keyword evidence="1" id="KW-0472">Membrane</keyword>
<dbReference type="Proteomes" id="UP001482513">
    <property type="component" value="Unassembled WGS sequence"/>
</dbReference>
<proteinExistence type="predicted"/>
<evidence type="ECO:0000313" key="3">
    <source>
        <dbReference type="Proteomes" id="UP001482513"/>
    </source>
</evidence>
<gene>
    <name evidence="2" type="ORF">NC992_11005</name>
</gene>
<keyword evidence="1" id="KW-1133">Transmembrane helix</keyword>
<feature type="transmembrane region" description="Helical" evidence="1">
    <location>
        <begin position="89"/>
        <end position="110"/>
    </location>
</feature>
<evidence type="ECO:0000256" key="1">
    <source>
        <dbReference type="SAM" id="Phobius"/>
    </source>
</evidence>
<name>A0ABV0K630_9CYAN</name>
<accession>A0ABV0K630</accession>
<dbReference type="EMBL" id="JAMPKX010000004">
    <property type="protein sequence ID" value="MEP0947402.1"/>
    <property type="molecule type" value="Genomic_DNA"/>
</dbReference>
<reference evidence="2 3" key="1">
    <citation type="submission" date="2022-04" db="EMBL/GenBank/DDBJ databases">
        <title>Positive selection, recombination, and allopatry shape intraspecific diversity of widespread and dominant cyanobacteria.</title>
        <authorList>
            <person name="Wei J."/>
            <person name="Shu W."/>
            <person name="Hu C."/>
        </authorList>
    </citation>
    <scope>NUCLEOTIDE SEQUENCE [LARGE SCALE GENOMIC DNA]</scope>
    <source>
        <strain evidence="2 3">DQ-A4</strain>
    </source>
</reference>
<organism evidence="2 3">
    <name type="scientific">Leptolyngbya subtilissima DQ-A4</name>
    <dbReference type="NCBI Taxonomy" id="2933933"/>
    <lineage>
        <taxon>Bacteria</taxon>
        <taxon>Bacillati</taxon>
        <taxon>Cyanobacteriota</taxon>
        <taxon>Cyanophyceae</taxon>
        <taxon>Leptolyngbyales</taxon>
        <taxon>Leptolyngbyaceae</taxon>
        <taxon>Leptolyngbya group</taxon>
        <taxon>Leptolyngbya</taxon>
    </lineage>
</organism>
<keyword evidence="1" id="KW-0812">Transmembrane</keyword>
<feature type="transmembrane region" description="Helical" evidence="1">
    <location>
        <begin position="52"/>
        <end position="77"/>
    </location>
</feature>
<protein>
    <submittedName>
        <fullName evidence="2">Uncharacterized protein</fullName>
    </submittedName>
</protein>
<evidence type="ECO:0000313" key="2">
    <source>
        <dbReference type="EMBL" id="MEP0947402.1"/>
    </source>
</evidence>